<protein>
    <submittedName>
        <fullName evidence="3">VanZ family protein</fullName>
    </submittedName>
</protein>
<feature type="transmembrane region" description="Helical" evidence="1">
    <location>
        <begin position="71"/>
        <end position="92"/>
    </location>
</feature>
<dbReference type="AlphaFoldDB" id="A0A7K1GII4"/>
<comment type="caution">
    <text evidence="3">The sequence shown here is derived from an EMBL/GenBank/DDBJ whole genome shotgun (WGS) entry which is preliminary data.</text>
</comment>
<reference evidence="3 4" key="1">
    <citation type="journal article" date="2006" name="Int. J. Syst. Evol. Microbiol.">
        <title>Myroides pelagicus sp. nov., isolated from seawater in Thailand.</title>
        <authorList>
            <person name="Yoon J."/>
            <person name="Maneerat S."/>
            <person name="Kawai F."/>
            <person name="Yokota A."/>
        </authorList>
    </citation>
    <scope>NUCLEOTIDE SEQUENCE [LARGE SCALE GENOMIC DNA]</scope>
    <source>
        <strain evidence="3 4">SM1T</strain>
    </source>
</reference>
<evidence type="ECO:0000259" key="2">
    <source>
        <dbReference type="Pfam" id="PF04892"/>
    </source>
</evidence>
<organism evidence="3 4">
    <name type="scientific">Myroides pelagicus</name>
    <dbReference type="NCBI Taxonomy" id="270914"/>
    <lineage>
        <taxon>Bacteria</taxon>
        <taxon>Pseudomonadati</taxon>
        <taxon>Bacteroidota</taxon>
        <taxon>Flavobacteriia</taxon>
        <taxon>Flavobacteriales</taxon>
        <taxon>Flavobacteriaceae</taxon>
        <taxon>Myroides</taxon>
    </lineage>
</organism>
<dbReference type="PANTHER" id="PTHR28008">
    <property type="entry name" value="DOMAIN PROTEIN, PUTATIVE (AFU_ORTHOLOGUE AFUA_3G10980)-RELATED"/>
    <property type="match status" value="1"/>
</dbReference>
<dbReference type="Proteomes" id="UP000488936">
    <property type="component" value="Unassembled WGS sequence"/>
</dbReference>
<keyword evidence="4" id="KW-1185">Reference proteome</keyword>
<feature type="domain" description="VanZ-like" evidence="2">
    <location>
        <begin position="40"/>
        <end position="119"/>
    </location>
</feature>
<keyword evidence="1" id="KW-0812">Transmembrane</keyword>
<name>A0A7K1GII4_9FLAO</name>
<dbReference type="NCBIfam" id="NF037970">
    <property type="entry name" value="vanZ_1"/>
    <property type="match status" value="1"/>
</dbReference>
<evidence type="ECO:0000313" key="3">
    <source>
        <dbReference type="EMBL" id="MTH28656.1"/>
    </source>
</evidence>
<evidence type="ECO:0000256" key="1">
    <source>
        <dbReference type="SAM" id="Phobius"/>
    </source>
</evidence>
<proteinExistence type="predicted"/>
<evidence type="ECO:0000313" key="4">
    <source>
        <dbReference type="Proteomes" id="UP000488936"/>
    </source>
</evidence>
<accession>A0A7K1GII4</accession>
<dbReference type="EMBL" id="WMJY01000002">
    <property type="protein sequence ID" value="MTH28656.1"/>
    <property type="molecule type" value="Genomic_DNA"/>
</dbReference>
<keyword evidence="1" id="KW-1133">Transmembrane helix</keyword>
<dbReference type="Pfam" id="PF04892">
    <property type="entry name" value="VanZ"/>
    <property type="match status" value="1"/>
</dbReference>
<gene>
    <name evidence="3" type="ORF">GJV77_01780</name>
</gene>
<keyword evidence="1" id="KW-0472">Membrane</keyword>
<sequence>MGHRLLFWLGAIWTVFVLIACLSEGSSVPKVSMLNIPHKDKIAHFVFYLVFTVLWYNYAAKRRQKISKVSLTFVIFTLVVVIGGSIELMQYYCTSSRSAEWADFFANCLGSSIGLILCNATIKKW</sequence>
<feature type="transmembrane region" description="Helical" evidence="1">
    <location>
        <begin position="41"/>
        <end position="59"/>
    </location>
</feature>
<feature type="transmembrane region" description="Helical" evidence="1">
    <location>
        <begin position="104"/>
        <end position="122"/>
    </location>
</feature>
<dbReference type="InterPro" id="IPR006976">
    <property type="entry name" value="VanZ-like"/>
</dbReference>
<dbReference type="PROSITE" id="PS51257">
    <property type="entry name" value="PROKAR_LIPOPROTEIN"/>
    <property type="match status" value="1"/>
</dbReference>
<dbReference type="OrthoDB" id="5472246at2"/>
<dbReference type="PANTHER" id="PTHR28008:SF1">
    <property type="entry name" value="DOMAIN PROTEIN, PUTATIVE (AFU_ORTHOLOGUE AFUA_3G10980)-RELATED"/>
    <property type="match status" value="1"/>
</dbReference>